<evidence type="ECO:0000313" key="1">
    <source>
        <dbReference type="EMBL" id="CAI4012107.1"/>
    </source>
</evidence>
<name>A0A9P1DMJ5_9DINO</name>
<gene>
    <name evidence="1" type="ORF">C1SCF055_LOCUS37204</name>
</gene>
<sequence length="276" mass="30767">MGRAGPHLRWNRILTTSFTFNHSNYVEQINQITINKEENITKEEMTQARAVLGAIQRRAIQSGPQHSAKLPVRRDILHQINKFCREVHAQRFQSTAIKNLGIRGGYMFAMVDAAFLRGQKGIANPISWRSGKLQRVAKSSLSAEIQELNLRKPEEATSKIAGACIIDTKSVYDAFYKGECASSGISLKEKHAALDLLAITEKLRRQNTALLWVASGAQLADGLTKAAAAEALLYFPQRGQLRVVKKDPEFIAAKKKAKRLVGTAYLKLPDLTWQNN</sequence>
<organism evidence="1">
    <name type="scientific">Cladocopium goreaui</name>
    <dbReference type="NCBI Taxonomy" id="2562237"/>
    <lineage>
        <taxon>Eukaryota</taxon>
        <taxon>Sar</taxon>
        <taxon>Alveolata</taxon>
        <taxon>Dinophyceae</taxon>
        <taxon>Suessiales</taxon>
        <taxon>Symbiodiniaceae</taxon>
        <taxon>Cladocopium</taxon>
    </lineage>
</organism>
<dbReference type="AlphaFoldDB" id="A0A9P1DMJ5"/>
<dbReference type="Proteomes" id="UP001152797">
    <property type="component" value="Unassembled WGS sequence"/>
</dbReference>
<comment type="caution">
    <text evidence="1">The sequence shown here is derived from an EMBL/GenBank/DDBJ whole genome shotgun (WGS) entry which is preliminary data.</text>
</comment>
<keyword evidence="3" id="KW-1185">Reference proteome</keyword>
<dbReference type="EMBL" id="CAMXCT020005337">
    <property type="protein sequence ID" value="CAL1165482.1"/>
    <property type="molecule type" value="Genomic_DNA"/>
</dbReference>
<dbReference type="OrthoDB" id="446572at2759"/>
<dbReference type="EMBL" id="CAMXCT010005337">
    <property type="protein sequence ID" value="CAI4012107.1"/>
    <property type="molecule type" value="Genomic_DNA"/>
</dbReference>
<dbReference type="EMBL" id="CAMXCT030005337">
    <property type="protein sequence ID" value="CAL4799419.1"/>
    <property type="molecule type" value="Genomic_DNA"/>
</dbReference>
<reference evidence="2 3" key="2">
    <citation type="submission" date="2024-05" db="EMBL/GenBank/DDBJ databases">
        <authorList>
            <person name="Chen Y."/>
            <person name="Shah S."/>
            <person name="Dougan E. K."/>
            <person name="Thang M."/>
            <person name="Chan C."/>
        </authorList>
    </citation>
    <scope>NUCLEOTIDE SEQUENCE [LARGE SCALE GENOMIC DNA]</scope>
</reference>
<evidence type="ECO:0000313" key="2">
    <source>
        <dbReference type="EMBL" id="CAL4799419.1"/>
    </source>
</evidence>
<reference evidence="1" key="1">
    <citation type="submission" date="2022-10" db="EMBL/GenBank/DDBJ databases">
        <authorList>
            <person name="Chen Y."/>
            <person name="Dougan E. K."/>
            <person name="Chan C."/>
            <person name="Rhodes N."/>
            <person name="Thang M."/>
        </authorList>
    </citation>
    <scope>NUCLEOTIDE SEQUENCE</scope>
</reference>
<proteinExistence type="predicted"/>
<accession>A0A9P1DMJ5</accession>
<protein>
    <submittedName>
        <fullName evidence="2">Copia protein</fullName>
    </submittedName>
</protein>
<evidence type="ECO:0000313" key="3">
    <source>
        <dbReference type="Proteomes" id="UP001152797"/>
    </source>
</evidence>